<feature type="region of interest" description="Disordered" evidence="1">
    <location>
        <begin position="124"/>
        <end position="173"/>
    </location>
</feature>
<proteinExistence type="predicted"/>
<gene>
    <name evidence="2" type="ORF">WJX72_001372</name>
</gene>
<protein>
    <submittedName>
        <fullName evidence="2">Uncharacterized protein</fullName>
    </submittedName>
</protein>
<dbReference type="Proteomes" id="UP001489004">
    <property type="component" value="Unassembled WGS sequence"/>
</dbReference>
<evidence type="ECO:0000313" key="2">
    <source>
        <dbReference type="EMBL" id="KAK9811298.1"/>
    </source>
</evidence>
<feature type="compositionally biased region" description="Low complexity" evidence="1">
    <location>
        <begin position="142"/>
        <end position="157"/>
    </location>
</feature>
<evidence type="ECO:0000256" key="1">
    <source>
        <dbReference type="SAM" id="MobiDB-lite"/>
    </source>
</evidence>
<name>A0AAW1PT45_9CHLO</name>
<dbReference type="AlphaFoldDB" id="A0AAW1PT45"/>
<dbReference type="EMBL" id="JALJOR010000009">
    <property type="protein sequence ID" value="KAK9811298.1"/>
    <property type="molecule type" value="Genomic_DNA"/>
</dbReference>
<comment type="caution">
    <text evidence="2">The sequence shown here is derived from an EMBL/GenBank/DDBJ whole genome shotgun (WGS) entry which is preliminary data.</text>
</comment>
<reference evidence="2 3" key="1">
    <citation type="journal article" date="2024" name="Nat. Commun.">
        <title>Phylogenomics reveals the evolutionary origins of lichenization in chlorophyte algae.</title>
        <authorList>
            <person name="Puginier C."/>
            <person name="Libourel C."/>
            <person name="Otte J."/>
            <person name="Skaloud P."/>
            <person name="Haon M."/>
            <person name="Grisel S."/>
            <person name="Petersen M."/>
            <person name="Berrin J.G."/>
            <person name="Delaux P.M."/>
            <person name="Dal Grande F."/>
            <person name="Keller J."/>
        </authorList>
    </citation>
    <scope>NUCLEOTIDE SEQUENCE [LARGE SCALE GENOMIC DNA]</scope>
    <source>
        <strain evidence="2 3">SAG 2043</strain>
    </source>
</reference>
<keyword evidence="3" id="KW-1185">Reference proteome</keyword>
<accession>A0AAW1PT45</accession>
<evidence type="ECO:0000313" key="3">
    <source>
        <dbReference type="Proteomes" id="UP001489004"/>
    </source>
</evidence>
<organism evidence="2 3">
    <name type="scientific">[Myrmecia] bisecta</name>
    <dbReference type="NCBI Taxonomy" id="41462"/>
    <lineage>
        <taxon>Eukaryota</taxon>
        <taxon>Viridiplantae</taxon>
        <taxon>Chlorophyta</taxon>
        <taxon>core chlorophytes</taxon>
        <taxon>Trebouxiophyceae</taxon>
        <taxon>Trebouxiales</taxon>
        <taxon>Trebouxiaceae</taxon>
        <taxon>Myrmecia</taxon>
    </lineage>
</organism>
<sequence length="253" mass="27781">MYNTVSHDPGVLSNRFKLGFAAVVRHRRSVVTTASSAAAPFARQLQPEAPVDASNVEQSMASVPTNYTFPCNTQISLCPHVWRGIAAPCGVMVNLGLQLTEVAGEQSFLMGMYHCINPRIVTTGMPSRSRHHQPSRHHTEVPSGTTTRAAAASNRPPRAAPPPARCPSSENVRKDKDAYTIEEVWMLKRDKSTHKVEATWHCRGPLEGGTVPQIPKWPGICKIDILARVCSGANDSIWLKAPYRHVPANYEDL</sequence>